<comment type="similarity">
    <text evidence="1">Belongs to the ATP-dependent AMP-binding enzyme family.</text>
</comment>
<dbReference type="InterPro" id="IPR020845">
    <property type="entry name" value="AMP-binding_CS"/>
</dbReference>
<keyword evidence="5" id="KW-1185">Reference proteome</keyword>
<organism evidence="4 5">
    <name type="scientific">Exophiala sideris</name>
    <dbReference type="NCBI Taxonomy" id="1016849"/>
    <lineage>
        <taxon>Eukaryota</taxon>
        <taxon>Fungi</taxon>
        <taxon>Dikarya</taxon>
        <taxon>Ascomycota</taxon>
        <taxon>Pezizomycotina</taxon>
        <taxon>Eurotiomycetes</taxon>
        <taxon>Chaetothyriomycetidae</taxon>
        <taxon>Chaetothyriales</taxon>
        <taxon>Herpotrichiellaceae</taxon>
        <taxon>Exophiala</taxon>
    </lineage>
</organism>
<dbReference type="SUPFAM" id="SSF56801">
    <property type="entry name" value="Acetyl-CoA synthetase-like"/>
    <property type="match status" value="1"/>
</dbReference>
<dbReference type="InterPro" id="IPR000873">
    <property type="entry name" value="AMP-dep_synth/lig_dom"/>
</dbReference>
<feature type="domain" description="AMP-dependent synthetase/ligase" evidence="3">
    <location>
        <begin position="1"/>
        <end position="114"/>
    </location>
</feature>
<comment type="caution">
    <text evidence="4">The sequence shown here is derived from an EMBL/GenBank/DDBJ whole genome shotgun (WGS) entry which is preliminary data.</text>
</comment>
<proteinExistence type="inferred from homology"/>
<dbReference type="Gene3D" id="3.40.50.12780">
    <property type="entry name" value="N-terminal domain of ligase-like"/>
    <property type="match status" value="2"/>
</dbReference>
<dbReference type="Gene3D" id="3.30.300.30">
    <property type="match status" value="1"/>
</dbReference>
<dbReference type="PANTHER" id="PTHR43201">
    <property type="entry name" value="ACYL-COA SYNTHETASE"/>
    <property type="match status" value="1"/>
</dbReference>
<keyword evidence="2" id="KW-0436">Ligase</keyword>
<dbReference type="Pfam" id="PF00501">
    <property type="entry name" value="AMP-binding"/>
    <property type="match status" value="2"/>
</dbReference>
<dbReference type="InterPro" id="IPR045851">
    <property type="entry name" value="AMP-bd_C_sf"/>
</dbReference>
<evidence type="ECO:0000256" key="1">
    <source>
        <dbReference type="ARBA" id="ARBA00006432"/>
    </source>
</evidence>
<dbReference type="InterPro" id="IPR042099">
    <property type="entry name" value="ANL_N_sf"/>
</dbReference>
<evidence type="ECO:0000256" key="2">
    <source>
        <dbReference type="ARBA" id="ARBA00022598"/>
    </source>
</evidence>
<evidence type="ECO:0000313" key="4">
    <source>
        <dbReference type="EMBL" id="KAK5063788.1"/>
    </source>
</evidence>
<dbReference type="EMBL" id="JAVRRF010000006">
    <property type="protein sequence ID" value="KAK5063788.1"/>
    <property type="molecule type" value="Genomic_DNA"/>
</dbReference>
<evidence type="ECO:0000313" key="5">
    <source>
        <dbReference type="Proteomes" id="UP001345691"/>
    </source>
</evidence>
<accession>A0ABR0JGF6</accession>
<dbReference type="Proteomes" id="UP001345691">
    <property type="component" value="Unassembled WGS sequence"/>
</dbReference>
<gene>
    <name evidence="4" type="ORF">LTR69_003553</name>
</gene>
<name>A0ABR0JGF6_9EURO</name>
<sequence>MRNNIDMVNTWLATNRLGATWVPINVELKSITLQHVVHAAEAKIAIVDAKFLQDLEAAEARCDYRLFIRGSSDPKTDLETLYTWGSPVKSPTPVAASSSAAFLHTSGTTGKSKPASRFWDEVREADATVCDFMGATLAWEDKQAPTSRDREHRIRLAWGVPIPNFAQDYEQRFGHPLYTLYGSVEASLPVMRQGPRVLGSCGRVRQGYHLRIADENDGPLPPNTPGQLLLRSDVSNAFFQGYFNNLLATVEAYSNLWLHTGDLAKIDEDGNVYVVGRVKDVIRRRGENVNAAEIEEGFVRHKDVGVAAAFAVPSDLDHLGEGTTEDEIKVAVQMRDNSPVQESDLFKWAVPHMARFQVSSVIEIVSGLKRTPTGKLEKRWLKAEGGKTFDLRIGPPGGLIKVHVFLLP</sequence>
<dbReference type="PROSITE" id="PS00455">
    <property type="entry name" value="AMP_BINDING"/>
    <property type="match status" value="1"/>
</dbReference>
<reference evidence="4 5" key="1">
    <citation type="submission" date="2023-08" db="EMBL/GenBank/DDBJ databases">
        <title>Black Yeasts Isolated from many extreme environments.</title>
        <authorList>
            <person name="Coleine C."/>
            <person name="Stajich J.E."/>
            <person name="Selbmann L."/>
        </authorList>
    </citation>
    <scope>NUCLEOTIDE SEQUENCE [LARGE SCALE GENOMIC DNA]</scope>
    <source>
        <strain evidence="4 5">CCFEE 6328</strain>
    </source>
</reference>
<protein>
    <recommendedName>
        <fullName evidence="3">AMP-dependent synthetase/ligase domain-containing protein</fullName>
    </recommendedName>
</protein>
<evidence type="ECO:0000259" key="3">
    <source>
        <dbReference type="Pfam" id="PF00501"/>
    </source>
</evidence>
<dbReference type="PANTHER" id="PTHR43201:SF5">
    <property type="entry name" value="MEDIUM-CHAIN ACYL-COA LIGASE ACSF2, MITOCHONDRIAL"/>
    <property type="match status" value="1"/>
</dbReference>
<feature type="domain" description="AMP-dependent synthetase/ligase" evidence="3">
    <location>
        <begin position="146"/>
        <end position="243"/>
    </location>
</feature>